<keyword evidence="3" id="KW-1185">Reference proteome</keyword>
<dbReference type="InterPro" id="IPR029062">
    <property type="entry name" value="Class_I_gatase-like"/>
</dbReference>
<reference evidence="2" key="1">
    <citation type="submission" date="2020-09" db="EMBL/GenBank/DDBJ databases">
        <title>A novel bacterium of genus Paenibacillus, isolated from South China Sea.</title>
        <authorList>
            <person name="Huang H."/>
            <person name="Mo K."/>
            <person name="Hu Y."/>
        </authorList>
    </citation>
    <scope>NUCLEOTIDE SEQUENCE</scope>
    <source>
        <strain evidence="2">IB182496</strain>
    </source>
</reference>
<dbReference type="RefSeq" id="WP_190921771.1">
    <property type="nucleotide sequence ID" value="NZ_JACXIZ010000093.1"/>
</dbReference>
<organism evidence="2 3">
    <name type="scientific">Paenibacillus sabuli</name>
    <dbReference type="NCBI Taxonomy" id="2772509"/>
    <lineage>
        <taxon>Bacteria</taxon>
        <taxon>Bacillati</taxon>
        <taxon>Bacillota</taxon>
        <taxon>Bacilli</taxon>
        <taxon>Bacillales</taxon>
        <taxon>Paenibacillaceae</taxon>
        <taxon>Paenibacillus</taxon>
    </lineage>
</organism>
<gene>
    <name evidence="2" type="ORF">IDH44_26195</name>
</gene>
<dbReference type="Pfam" id="PF14871">
    <property type="entry name" value="GHL6"/>
    <property type="match status" value="1"/>
</dbReference>
<feature type="non-terminal residue" evidence="2">
    <location>
        <position position="555"/>
    </location>
</feature>
<dbReference type="InterPro" id="IPR017853">
    <property type="entry name" value="GH"/>
</dbReference>
<proteinExistence type="predicted"/>
<dbReference type="AlphaFoldDB" id="A0A927BYG1"/>
<dbReference type="Gene3D" id="3.20.20.80">
    <property type="entry name" value="Glycosidases"/>
    <property type="match status" value="1"/>
</dbReference>
<comment type="caution">
    <text evidence="2">The sequence shown here is derived from an EMBL/GenBank/DDBJ whole genome shotgun (WGS) entry which is preliminary data.</text>
</comment>
<dbReference type="EMBL" id="JACXIZ010000093">
    <property type="protein sequence ID" value="MBD2848677.1"/>
    <property type="molecule type" value="Genomic_DNA"/>
</dbReference>
<feature type="compositionally biased region" description="Low complexity" evidence="1">
    <location>
        <begin position="536"/>
        <end position="547"/>
    </location>
</feature>
<dbReference type="Gene3D" id="3.40.50.880">
    <property type="match status" value="1"/>
</dbReference>
<evidence type="ECO:0000256" key="1">
    <source>
        <dbReference type="SAM" id="MobiDB-lite"/>
    </source>
</evidence>
<dbReference type="SUPFAM" id="SSF51445">
    <property type="entry name" value="(Trans)glycosidases"/>
    <property type="match status" value="1"/>
</dbReference>
<feature type="compositionally biased region" description="Polar residues" evidence="1">
    <location>
        <begin position="483"/>
        <end position="498"/>
    </location>
</feature>
<evidence type="ECO:0000313" key="2">
    <source>
        <dbReference type="EMBL" id="MBD2848677.1"/>
    </source>
</evidence>
<protein>
    <submittedName>
        <fullName evidence="2">Family 10 glycosylhydrolase</fullName>
    </submittedName>
</protein>
<accession>A0A927BYG1</accession>
<feature type="region of interest" description="Disordered" evidence="1">
    <location>
        <begin position="477"/>
        <end position="555"/>
    </location>
</feature>
<dbReference type="InterPro" id="IPR052177">
    <property type="entry name" value="Divisome_Glycosyl_Hydrolase"/>
</dbReference>
<evidence type="ECO:0000313" key="3">
    <source>
        <dbReference type="Proteomes" id="UP000621560"/>
    </source>
</evidence>
<dbReference type="InterPro" id="IPR028212">
    <property type="entry name" value="GHL6"/>
</dbReference>
<dbReference type="CDD" id="cd03143">
    <property type="entry name" value="A4_beta-galactosidase_middle_domain"/>
    <property type="match status" value="1"/>
</dbReference>
<dbReference type="Proteomes" id="UP000621560">
    <property type="component" value="Unassembled WGS sequence"/>
</dbReference>
<dbReference type="PANTHER" id="PTHR43405:SF1">
    <property type="entry name" value="GLYCOSYL HYDROLASE DIGH"/>
    <property type="match status" value="1"/>
</dbReference>
<dbReference type="PANTHER" id="PTHR43405">
    <property type="entry name" value="GLYCOSYL HYDROLASE DIGH"/>
    <property type="match status" value="1"/>
</dbReference>
<sequence length="555" mass="61509">MSWWLRNNLRLIQTNLRETDAGMDVERLIGDLQDFGANALMMNAGGIFAFYPTELEYHYRTPYLRHDVLGEAIRRAHEAGMRFFARFDFSKAHESIYARHPEWFYRTREGREVNYNGIVHTCVNGGYQQDYSLRILEEVLTRYPVDGIFFNMFGYQTRDYSGNEYGICHCASCRTRFMAEYGHELPASRTDGGAAGAAYRAFQWATTRDMLARIRAHVKALRPDVAISTYNEYGVDIVRKESNTALARPHPLWLYSASENVQSVEDSWADKTISNCCINAVDLQHRFMGVSPHEVRLRLYESIASGSGLDFCIIGVFADYPDRAGLDAVREVYRFHRRHERYFGQLRSAARLALIKPSGPRAAGAAEYHGLYKMLKEAHLPFDVIVQHTLADHAAPLRERCAALIVPDLPVLQPEEAQTLLELQRAGVHLVLTGGSLTDPAHAEALRELLDAAYDGPMTDTDAAYLLTAETAAAQAPPLDGAQMSTAGRSDGAQTSAAGGSDGVWPPRPREPEATAGTRSQAAAADRESREPGELVPVRPASAAPVAGSGDLAQP</sequence>
<feature type="compositionally biased region" description="Low complexity" evidence="1">
    <location>
        <begin position="514"/>
        <end position="524"/>
    </location>
</feature>
<name>A0A927BYG1_9BACL</name>